<accession>F9X989</accession>
<protein>
    <recommendedName>
        <fullName evidence="3">F-box domain-containing protein</fullName>
    </recommendedName>
</protein>
<dbReference type="InterPro" id="IPR038883">
    <property type="entry name" value="AN11006-like"/>
</dbReference>
<dbReference type="InParanoid" id="F9X989"/>
<organism evidence="1 2">
    <name type="scientific">Zymoseptoria tritici (strain CBS 115943 / IPO323)</name>
    <name type="common">Speckled leaf blotch fungus</name>
    <name type="synonym">Septoria tritici</name>
    <dbReference type="NCBI Taxonomy" id="336722"/>
    <lineage>
        <taxon>Eukaryota</taxon>
        <taxon>Fungi</taxon>
        <taxon>Dikarya</taxon>
        <taxon>Ascomycota</taxon>
        <taxon>Pezizomycotina</taxon>
        <taxon>Dothideomycetes</taxon>
        <taxon>Dothideomycetidae</taxon>
        <taxon>Mycosphaerellales</taxon>
        <taxon>Mycosphaerellaceae</taxon>
        <taxon>Zymoseptoria</taxon>
    </lineage>
</organism>
<dbReference type="EMBL" id="CM001199">
    <property type="protein sequence ID" value="EGP88144.1"/>
    <property type="molecule type" value="Genomic_DNA"/>
</dbReference>
<reference evidence="1 2" key="1">
    <citation type="journal article" date="2011" name="PLoS Genet.">
        <title>Finished genome of the fungal wheat pathogen Mycosphaerella graminicola reveals dispensome structure, chromosome plasticity, and stealth pathogenesis.</title>
        <authorList>
            <person name="Goodwin S.B."/>
            <person name="Ben M'barek S."/>
            <person name="Dhillon B."/>
            <person name="Wittenberg A.H.J."/>
            <person name="Crane C.F."/>
            <person name="Hane J.K."/>
            <person name="Foster A.J."/>
            <person name="Van der Lee T.A.J."/>
            <person name="Grimwood J."/>
            <person name="Aerts A."/>
            <person name="Antoniw J."/>
            <person name="Bailey A."/>
            <person name="Bluhm B."/>
            <person name="Bowler J."/>
            <person name="Bristow J."/>
            <person name="van der Burgt A."/>
            <person name="Canto-Canche B."/>
            <person name="Churchill A.C.L."/>
            <person name="Conde-Ferraez L."/>
            <person name="Cools H.J."/>
            <person name="Coutinho P.M."/>
            <person name="Csukai M."/>
            <person name="Dehal P."/>
            <person name="De Wit P."/>
            <person name="Donzelli B."/>
            <person name="van de Geest H.C."/>
            <person name="van Ham R.C.H.J."/>
            <person name="Hammond-Kosack K.E."/>
            <person name="Henrissat B."/>
            <person name="Kilian A."/>
            <person name="Kobayashi A.K."/>
            <person name="Koopmann E."/>
            <person name="Kourmpetis Y."/>
            <person name="Kuzniar A."/>
            <person name="Lindquist E."/>
            <person name="Lombard V."/>
            <person name="Maliepaard C."/>
            <person name="Martins N."/>
            <person name="Mehrabi R."/>
            <person name="Nap J.P.H."/>
            <person name="Ponomarenko A."/>
            <person name="Rudd J.J."/>
            <person name="Salamov A."/>
            <person name="Schmutz J."/>
            <person name="Schouten H.J."/>
            <person name="Shapiro H."/>
            <person name="Stergiopoulos I."/>
            <person name="Torriani S.F.F."/>
            <person name="Tu H."/>
            <person name="de Vries R.P."/>
            <person name="Waalwijk C."/>
            <person name="Ware S.B."/>
            <person name="Wiebenga A."/>
            <person name="Zwiers L.-H."/>
            <person name="Oliver R.P."/>
            <person name="Grigoriev I.V."/>
            <person name="Kema G.H.J."/>
        </authorList>
    </citation>
    <scope>NUCLEOTIDE SEQUENCE [LARGE SCALE GENOMIC DNA]</scope>
    <source>
        <strain evidence="2">CBS 115943 / IPO323</strain>
    </source>
</reference>
<dbReference type="OrthoDB" id="3646601at2759"/>
<dbReference type="Proteomes" id="UP000008062">
    <property type="component" value="Chromosome 4"/>
</dbReference>
<dbReference type="HOGENOM" id="CLU_718061_0_0_1"/>
<evidence type="ECO:0000313" key="2">
    <source>
        <dbReference type="Proteomes" id="UP000008062"/>
    </source>
</evidence>
<dbReference type="PANTHER" id="PTHR42085">
    <property type="entry name" value="F-BOX DOMAIN-CONTAINING PROTEIN"/>
    <property type="match status" value="1"/>
</dbReference>
<sequence>MSPNSTTATIRAPSQPFRLLDLPDELWVRIGIMIIEDSPLNRAGSYPHYRLMKPPAILQTCSALRKELRAVYFETKVAITPESRFDLLCHRHILGEFLRTIGAEARRQMEVKFDGGWTVPTKEPPRFPRRELSVLRRALWGVEFKLEGKWIMRDWHWRCSTGYFPNITAVHFINMAHDEASSKVTPDMESAKASAHLKSPETAIIISDSPPAADEAQQQQRPFRLLDLPDELWAKIGRMVIDDAPKITLRGKRVEFQSPWSIAWGRKTWDLEKCDLNPPGILQTCSALRRELRADYYRQKMVIYVAAYHARRENIEIIGRFLRAIGPDARKHIQGSYGEFLVRGVHEGPRQPRLNDLSHWKVEFMLTLEVPSSSTERIDWKIDFL</sequence>
<dbReference type="PANTHER" id="PTHR42085:SF1">
    <property type="entry name" value="F-BOX DOMAIN-CONTAINING PROTEIN"/>
    <property type="match status" value="1"/>
</dbReference>
<dbReference type="RefSeq" id="XP_003853168.1">
    <property type="nucleotide sequence ID" value="XM_003853120.1"/>
</dbReference>
<dbReference type="GeneID" id="13399532"/>
<dbReference type="KEGG" id="ztr:MYCGRDRAFT_92887"/>
<dbReference type="eggNOG" id="ENOG502R8X2">
    <property type="taxonomic scope" value="Eukaryota"/>
</dbReference>
<proteinExistence type="predicted"/>
<evidence type="ECO:0000313" key="1">
    <source>
        <dbReference type="EMBL" id="EGP88144.1"/>
    </source>
</evidence>
<name>F9X989_ZYMTI</name>
<evidence type="ECO:0008006" key="3">
    <source>
        <dbReference type="Google" id="ProtNLM"/>
    </source>
</evidence>
<gene>
    <name evidence="1" type="ORF">MYCGRDRAFT_92887</name>
</gene>
<dbReference type="AlphaFoldDB" id="F9X989"/>
<keyword evidence="2" id="KW-1185">Reference proteome</keyword>